<evidence type="ECO:0000313" key="4">
    <source>
        <dbReference type="EMBL" id="OBA22474.1"/>
    </source>
</evidence>
<dbReference type="RefSeq" id="XP_018712970.1">
    <property type="nucleotide sequence ID" value="XM_018855838.1"/>
</dbReference>
<dbReference type="GO" id="GO:0008623">
    <property type="term" value="C:CHRAC"/>
    <property type="evidence" value="ECO:0007669"/>
    <property type="project" value="TreeGrafter"/>
</dbReference>
<dbReference type="Gene3D" id="1.10.20.10">
    <property type="entry name" value="Histone, subunit A"/>
    <property type="match status" value="1"/>
</dbReference>
<dbReference type="PANTHER" id="PTHR10252">
    <property type="entry name" value="HISTONE-LIKE TRANSCRIPTION FACTOR CCAAT-RELATED"/>
    <property type="match status" value="1"/>
</dbReference>
<comment type="caution">
    <text evidence="4">The sequence shown here is derived from an EMBL/GenBank/DDBJ whole genome shotgun (WGS) entry which is preliminary data.</text>
</comment>
<dbReference type="InterPro" id="IPR050568">
    <property type="entry name" value="Transcr_DNA_Rep_Reg"/>
</dbReference>
<reference evidence="4 5" key="1">
    <citation type="submission" date="2016-05" db="EMBL/GenBank/DDBJ databases">
        <title>Comparative genomics of biotechnologically important yeasts.</title>
        <authorList>
            <consortium name="DOE Joint Genome Institute"/>
            <person name="Riley R."/>
            <person name="Haridas S."/>
            <person name="Wolfe K.H."/>
            <person name="Lopes M.R."/>
            <person name="Hittinger C.T."/>
            <person name="Goker M."/>
            <person name="Salamov A."/>
            <person name="Wisecaver J."/>
            <person name="Long T.M."/>
            <person name="Aerts A.L."/>
            <person name="Barry K."/>
            <person name="Choi C."/>
            <person name="Clum A."/>
            <person name="Coughlan A.Y."/>
            <person name="Deshpande S."/>
            <person name="Douglass A.P."/>
            <person name="Hanson S.J."/>
            <person name="Klenk H.-P."/>
            <person name="LaButti K."/>
            <person name="Lapidus A."/>
            <person name="Lindquist E."/>
            <person name="Lipzen A."/>
            <person name="Meier-kolthoff J.P."/>
            <person name="Ohm R.A."/>
            <person name="Otillar R.P."/>
            <person name="Pangilinan J."/>
            <person name="Peng Y."/>
            <person name="Rokas A."/>
            <person name="Rosa C.A."/>
            <person name="Scheuner C."/>
            <person name="Sibirny A.A."/>
            <person name="Slot J.C."/>
            <person name="Stielow J.B."/>
            <person name="Sun H."/>
            <person name="Kurtzman C.P."/>
            <person name="Blackwell M."/>
            <person name="Grigoriev I.V."/>
            <person name="Jeffries T.W."/>
        </authorList>
    </citation>
    <scope>NUCLEOTIDE SEQUENCE [LARGE SCALE GENOMIC DNA]</scope>
    <source>
        <strain evidence="4 5">NRRL YB-4993</strain>
    </source>
</reference>
<evidence type="ECO:0000259" key="3">
    <source>
        <dbReference type="Pfam" id="PF00808"/>
    </source>
</evidence>
<dbReference type="OrthoDB" id="636685at2759"/>
<evidence type="ECO:0000256" key="1">
    <source>
        <dbReference type="ARBA" id="ARBA00004123"/>
    </source>
</evidence>
<dbReference type="InterPro" id="IPR003958">
    <property type="entry name" value="CBFA_NFYB_domain"/>
</dbReference>
<keyword evidence="5" id="KW-1185">Reference proteome</keyword>
<sequence>MSAANTTSENIEPVALEEETAMSLPLSKIKKIFKMDPEFAGASASAVYATGAATELFVQYLVEQASMNAKSEKRKKIQYRDLSATVSSQESLHFLSDTIPKTQTVEKALKEKRINISEEDRKTYSSLLEENGAVADNDTKLLAGSAAESEKMKPALDKGQATLPFQSMANANVKKAGLLDLIAADDNAPGDSDAMVIDE</sequence>
<keyword evidence="2" id="KW-0539">Nucleus</keyword>
<comment type="subcellular location">
    <subcellularLocation>
        <location evidence="1">Nucleus</location>
    </subcellularLocation>
</comment>
<organism evidence="4 5">
    <name type="scientific">Metschnikowia bicuspidata var. bicuspidata NRRL YB-4993</name>
    <dbReference type="NCBI Taxonomy" id="869754"/>
    <lineage>
        <taxon>Eukaryota</taxon>
        <taxon>Fungi</taxon>
        <taxon>Dikarya</taxon>
        <taxon>Ascomycota</taxon>
        <taxon>Saccharomycotina</taxon>
        <taxon>Pichiomycetes</taxon>
        <taxon>Metschnikowiaceae</taxon>
        <taxon>Metschnikowia</taxon>
    </lineage>
</organism>
<dbReference type="EMBL" id="LXTC01000002">
    <property type="protein sequence ID" value="OBA22474.1"/>
    <property type="molecule type" value="Genomic_DNA"/>
</dbReference>
<dbReference type="STRING" id="869754.A0A1A0HED5"/>
<dbReference type="GeneID" id="30028814"/>
<accession>A0A1A0HED5</accession>
<dbReference type="GO" id="GO:0006261">
    <property type="term" value="P:DNA-templated DNA replication"/>
    <property type="evidence" value="ECO:0007669"/>
    <property type="project" value="TreeGrafter"/>
</dbReference>
<protein>
    <submittedName>
        <fullName evidence="4">Histone-fold-containing protein</fullName>
    </submittedName>
</protein>
<name>A0A1A0HED5_9ASCO</name>
<dbReference type="SUPFAM" id="SSF47113">
    <property type="entry name" value="Histone-fold"/>
    <property type="match status" value="1"/>
</dbReference>
<proteinExistence type="predicted"/>
<gene>
    <name evidence="4" type="ORF">METBIDRAFT_31366</name>
</gene>
<dbReference type="Proteomes" id="UP000092555">
    <property type="component" value="Unassembled WGS sequence"/>
</dbReference>
<dbReference type="Pfam" id="PF00808">
    <property type="entry name" value="CBFD_NFYB_HMF"/>
    <property type="match status" value="1"/>
</dbReference>
<evidence type="ECO:0000313" key="5">
    <source>
        <dbReference type="Proteomes" id="UP000092555"/>
    </source>
</evidence>
<dbReference type="CDD" id="cd22929">
    <property type="entry name" value="HFD_POLE4-like"/>
    <property type="match status" value="1"/>
</dbReference>
<dbReference type="AlphaFoldDB" id="A0A1A0HED5"/>
<dbReference type="GO" id="GO:0046982">
    <property type="term" value="F:protein heterodimerization activity"/>
    <property type="evidence" value="ECO:0007669"/>
    <property type="project" value="InterPro"/>
</dbReference>
<dbReference type="PANTHER" id="PTHR10252:SF151">
    <property type="entry name" value="DNA POLYMERASE EPSILON NONCATALYTIC SUBUNIT"/>
    <property type="match status" value="1"/>
</dbReference>
<feature type="domain" description="Transcription factor CBF/NF-Y/archaeal histone" evidence="3">
    <location>
        <begin position="22"/>
        <end position="84"/>
    </location>
</feature>
<dbReference type="InterPro" id="IPR009072">
    <property type="entry name" value="Histone-fold"/>
</dbReference>
<evidence type="ECO:0000256" key="2">
    <source>
        <dbReference type="ARBA" id="ARBA00023242"/>
    </source>
</evidence>